<evidence type="ECO:0000313" key="5">
    <source>
        <dbReference type="Proteomes" id="UP001519921"/>
    </source>
</evidence>
<evidence type="ECO:0000256" key="2">
    <source>
        <dbReference type="ARBA" id="ARBA00023027"/>
    </source>
</evidence>
<dbReference type="InterPro" id="IPR016162">
    <property type="entry name" value="Ald_DH_N"/>
</dbReference>
<proteinExistence type="predicted"/>
<evidence type="ECO:0000313" key="4">
    <source>
        <dbReference type="EMBL" id="MBW6409502.1"/>
    </source>
</evidence>
<dbReference type="Pfam" id="PF00171">
    <property type="entry name" value="Aldedh"/>
    <property type="match status" value="1"/>
</dbReference>
<keyword evidence="1" id="KW-0560">Oxidoreductase</keyword>
<evidence type="ECO:0000259" key="3">
    <source>
        <dbReference type="Pfam" id="PF00171"/>
    </source>
</evidence>
<dbReference type="NCBIfam" id="NF011927">
    <property type="entry name" value="PRK15398.1"/>
    <property type="match status" value="1"/>
</dbReference>
<dbReference type="RefSeq" id="WP_219778559.1">
    <property type="nucleotide sequence ID" value="NZ_JAHXPT010000003.1"/>
</dbReference>
<dbReference type="InterPro" id="IPR016163">
    <property type="entry name" value="Ald_DH_C"/>
</dbReference>
<evidence type="ECO:0000256" key="1">
    <source>
        <dbReference type="ARBA" id="ARBA00023002"/>
    </source>
</evidence>
<reference evidence="4 5" key="1">
    <citation type="submission" date="2021-07" db="EMBL/GenBank/DDBJ databases">
        <title>Clostridium weizhouense sp. nov., an anaerobic bacterium isolated from activated sludge of Petroleum wastewater.</title>
        <authorList>
            <person name="Li Q."/>
        </authorList>
    </citation>
    <scope>NUCLEOTIDE SEQUENCE [LARGE SCALE GENOMIC DNA]</scope>
    <source>
        <strain evidence="4 5">YB-6</strain>
    </source>
</reference>
<dbReference type="Proteomes" id="UP001519921">
    <property type="component" value="Unassembled WGS sequence"/>
</dbReference>
<dbReference type="Gene3D" id="3.40.309.10">
    <property type="entry name" value="Aldehyde Dehydrogenase, Chain A, domain 2"/>
    <property type="match status" value="1"/>
</dbReference>
<dbReference type="PIRSF" id="PIRSF036410">
    <property type="entry name" value="EutE_PduP"/>
    <property type="match status" value="1"/>
</dbReference>
<sequence>MNDFNMIDIESIVKNVVKELTGNTQVAASVGTESTAKNPIADIEKKIMDIANLNMASEGEFGVFDNMNDAIEHAWLAEQEYRKVGLDKRTQIIEAFKDEVRKNVEEISRRTFEETGMGRYEDKVLKNNLALDKTPGVEDLEAGVKTGDGGLTLYEMSPFGVIGAIAPSTNPTETIINNGISMLAAGNTVVFSPHPGAKDVSVFIIQLINKAIEKVNGPKNLIVTVRKPSIESTNIMLSHPNINMICATGGPGIVKIALSSGKKAIGAGAGNPPVVVDETADIEKAAVDIIDGCSFDNNLPCICEKEVIVVDKVADYLKTCMSKYCAIEITDKNVIKQLEKLVLTENGTVNKKFVGKNADYIMSHLGINIDPSIRVVFAEVDKDHPFAVEELMMPILPIIRVRNIDEAIDLGVKLEHGNRHTAIMHSKHIDNLSKFAKAVQTTIFVKNAPSYAGIGYGAEGHGTFTIAGPTGEGLTSAKTFTRKRRCVMVDNFSIK</sequence>
<dbReference type="PANTHER" id="PTHR11699">
    <property type="entry name" value="ALDEHYDE DEHYDROGENASE-RELATED"/>
    <property type="match status" value="1"/>
</dbReference>
<comment type="caution">
    <text evidence="4">The sequence shown here is derived from an EMBL/GenBank/DDBJ whole genome shotgun (WGS) entry which is preliminary data.</text>
</comment>
<organism evidence="4 5">
    <name type="scientific">Clostridium weizhouense</name>
    <dbReference type="NCBI Taxonomy" id="2859781"/>
    <lineage>
        <taxon>Bacteria</taxon>
        <taxon>Bacillati</taxon>
        <taxon>Bacillota</taxon>
        <taxon>Clostridia</taxon>
        <taxon>Eubacteriales</taxon>
        <taxon>Clostridiaceae</taxon>
        <taxon>Clostridium</taxon>
    </lineage>
</organism>
<keyword evidence="5" id="KW-1185">Reference proteome</keyword>
<feature type="domain" description="Aldehyde dehydrogenase" evidence="3">
    <location>
        <begin position="66"/>
        <end position="449"/>
    </location>
</feature>
<dbReference type="InterPro" id="IPR012408">
    <property type="entry name" value="Acetald_propionald_DH-rel"/>
</dbReference>
<protein>
    <submittedName>
        <fullName evidence="4">Aldehyde dehydrogenase EutE</fullName>
    </submittedName>
</protein>
<dbReference type="InterPro" id="IPR015590">
    <property type="entry name" value="Aldehyde_DH_dom"/>
</dbReference>
<accession>A0ABS7ALG5</accession>
<dbReference type="EMBL" id="JAHXPT010000003">
    <property type="protein sequence ID" value="MBW6409502.1"/>
    <property type="molecule type" value="Genomic_DNA"/>
</dbReference>
<gene>
    <name evidence="4" type="ORF">KYD98_05310</name>
</gene>
<keyword evidence="2" id="KW-0520">NAD</keyword>
<dbReference type="CDD" id="cd07121">
    <property type="entry name" value="ALDH_EutE"/>
    <property type="match status" value="1"/>
</dbReference>
<name>A0ABS7ALG5_9CLOT</name>
<dbReference type="Gene3D" id="3.40.605.10">
    <property type="entry name" value="Aldehyde Dehydrogenase, Chain A, domain 1"/>
    <property type="match status" value="1"/>
</dbReference>
<dbReference type="SUPFAM" id="SSF53720">
    <property type="entry name" value="ALDH-like"/>
    <property type="match status" value="1"/>
</dbReference>
<dbReference type="InterPro" id="IPR016161">
    <property type="entry name" value="Ald_DH/histidinol_DH"/>
</dbReference>